<feature type="transmembrane region" description="Helical" evidence="7">
    <location>
        <begin position="71"/>
        <end position="89"/>
    </location>
</feature>
<evidence type="ECO:0000256" key="1">
    <source>
        <dbReference type="ARBA" id="ARBA00004141"/>
    </source>
</evidence>
<comment type="similarity">
    <text evidence="2">Belongs to the TMEM88 family.</text>
</comment>
<keyword evidence="8" id="KW-1185">Reference proteome</keyword>
<dbReference type="PANTHER" id="PTHR28628:SF2">
    <property type="entry name" value="TRANSMEMBRANE PROTEIN 88B"/>
    <property type="match status" value="1"/>
</dbReference>
<dbReference type="GO" id="GO:0030165">
    <property type="term" value="F:PDZ domain binding"/>
    <property type="evidence" value="ECO:0007669"/>
    <property type="project" value="TreeGrafter"/>
</dbReference>
<evidence type="ECO:0000313" key="9">
    <source>
        <dbReference type="RefSeq" id="XP_012886841.1"/>
    </source>
</evidence>
<dbReference type="AlphaFoldDB" id="A0A1S3GDE0"/>
<comment type="subcellular location">
    <subcellularLocation>
        <location evidence="1">Membrane</location>
        <topology evidence="1">Multi-pass membrane protein</topology>
    </subcellularLocation>
</comment>
<protein>
    <submittedName>
        <fullName evidence="9">Transmembrane protein 88B</fullName>
    </submittedName>
</protein>
<dbReference type="CTD" id="643965"/>
<dbReference type="InParanoid" id="A0A1S3GDE0"/>
<evidence type="ECO:0000256" key="2">
    <source>
        <dbReference type="ARBA" id="ARBA00005734"/>
    </source>
</evidence>
<gene>
    <name evidence="9" type="primary">Tmem88b</name>
</gene>
<proteinExistence type="inferred from homology"/>
<evidence type="ECO:0000256" key="7">
    <source>
        <dbReference type="SAM" id="Phobius"/>
    </source>
</evidence>
<keyword evidence="3 7" id="KW-0812">Transmembrane</keyword>
<evidence type="ECO:0000256" key="3">
    <source>
        <dbReference type="ARBA" id="ARBA00022692"/>
    </source>
</evidence>
<dbReference type="GeneID" id="105997085"/>
<name>A0A1S3GDE0_DIPOR</name>
<evidence type="ECO:0000256" key="4">
    <source>
        <dbReference type="ARBA" id="ARBA00022989"/>
    </source>
</evidence>
<dbReference type="KEGG" id="dord:105997085"/>
<sequence>MSEREREAEEDEEGGSSDTAPMLPGRLSTRQASAPTGPRRPGLAAPGLGTLLLPGRALVVLLFHLLLPGTVFLLVLLPAAAVVYLGFLCHSRPVPGAMRGHRGHQIHQGIRGCQGIRTPGHQGIGVPGDRDTRGSGHQGIGTPGDRGTRGSGCKFLLWGPFPDEAALPCRAPCSLPRGPESLALFREPSFFPDLVPLCTGVWKSLLFHVLPP</sequence>
<dbReference type="GO" id="GO:0090090">
    <property type="term" value="P:negative regulation of canonical Wnt signaling pathway"/>
    <property type="evidence" value="ECO:0007669"/>
    <property type="project" value="TreeGrafter"/>
</dbReference>
<dbReference type="RefSeq" id="XP_012886841.1">
    <property type="nucleotide sequence ID" value="XM_013031387.1"/>
</dbReference>
<evidence type="ECO:0000256" key="6">
    <source>
        <dbReference type="SAM" id="MobiDB-lite"/>
    </source>
</evidence>
<feature type="region of interest" description="Disordered" evidence="6">
    <location>
        <begin position="1"/>
        <end position="41"/>
    </location>
</feature>
<evidence type="ECO:0000313" key="8">
    <source>
        <dbReference type="Proteomes" id="UP000081671"/>
    </source>
</evidence>
<organism evidence="8 9">
    <name type="scientific">Dipodomys ordii</name>
    <name type="common">Ord's kangaroo rat</name>
    <dbReference type="NCBI Taxonomy" id="10020"/>
    <lineage>
        <taxon>Eukaryota</taxon>
        <taxon>Metazoa</taxon>
        <taxon>Chordata</taxon>
        <taxon>Craniata</taxon>
        <taxon>Vertebrata</taxon>
        <taxon>Euteleostomi</taxon>
        <taxon>Mammalia</taxon>
        <taxon>Eutheria</taxon>
        <taxon>Euarchontoglires</taxon>
        <taxon>Glires</taxon>
        <taxon>Rodentia</taxon>
        <taxon>Castorimorpha</taxon>
        <taxon>Heteromyidae</taxon>
        <taxon>Dipodomyinae</taxon>
        <taxon>Dipodomys</taxon>
    </lineage>
</organism>
<accession>A0A1S3GDE0</accession>
<reference evidence="9" key="1">
    <citation type="submission" date="2025-08" db="UniProtKB">
        <authorList>
            <consortium name="RefSeq"/>
        </authorList>
    </citation>
    <scope>IDENTIFICATION</scope>
    <source>
        <tissue evidence="9">Kidney</tissue>
    </source>
</reference>
<dbReference type="InterPro" id="IPR033355">
    <property type="entry name" value="TMEM88"/>
</dbReference>
<keyword evidence="4 7" id="KW-1133">Transmembrane helix</keyword>
<dbReference type="GO" id="GO:0005886">
    <property type="term" value="C:plasma membrane"/>
    <property type="evidence" value="ECO:0007669"/>
    <property type="project" value="TreeGrafter"/>
</dbReference>
<keyword evidence="5 7" id="KW-0472">Membrane</keyword>
<feature type="region of interest" description="Disordered" evidence="6">
    <location>
        <begin position="127"/>
        <end position="148"/>
    </location>
</feature>
<evidence type="ECO:0000256" key="5">
    <source>
        <dbReference type="ARBA" id="ARBA00023136"/>
    </source>
</evidence>
<dbReference type="Proteomes" id="UP000081671">
    <property type="component" value="Unplaced"/>
</dbReference>
<dbReference type="PANTHER" id="PTHR28628">
    <property type="entry name" value="TRANSMEMBRANE PROTEIN 88-RELATED"/>
    <property type="match status" value="1"/>
</dbReference>